<keyword evidence="3" id="KW-1133">Transmembrane helix</keyword>
<dbReference type="InterPro" id="IPR006143">
    <property type="entry name" value="RND_pump_MFP"/>
</dbReference>
<evidence type="ECO:0000256" key="2">
    <source>
        <dbReference type="SAM" id="Coils"/>
    </source>
</evidence>
<protein>
    <submittedName>
        <fullName evidence="7">Efflux RND transporter periplasmic adaptor subunit</fullName>
    </submittedName>
</protein>
<keyword evidence="3" id="KW-0472">Membrane</keyword>
<proteinExistence type="inferred from homology"/>
<dbReference type="Pfam" id="PF25917">
    <property type="entry name" value="BSH_RND"/>
    <property type="match status" value="1"/>
</dbReference>
<feature type="transmembrane region" description="Helical" evidence="3">
    <location>
        <begin position="27"/>
        <end position="45"/>
    </location>
</feature>
<dbReference type="Proteomes" id="UP001524642">
    <property type="component" value="Unassembled WGS sequence"/>
</dbReference>
<gene>
    <name evidence="7" type="ORF">NRP21_24145</name>
</gene>
<feature type="domain" description="Multidrug resistance protein MdtA-like barrel-sandwich hybrid" evidence="4">
    <location>
        <begin position="109"/>
        <end position="234"/>
    </location>
</feature>
<evidence type="ECO:0000256" key="3">
    <source>
        <dbReference type="SAM" id="Phobius"/>
    </source>
</evidence>
<evidence type="ECO:0000313" key="8">
    <source>
        <dbReference type="Proteomes" id="UP001524642"/>
    </source>
</evidence>
<dbReference type="Gene3D" id="1.10.287.470">
    <property type="entry name" value="Helix hairpin bin"/>
    <property type="match status" value="1"/>
</dbReference>
<dbReference type="RefSeq" id="WP_257718800.1">
    <property type="nucleotide sequence ID" value="NZ_JANJOU010000029.1"/>
</dbReference>
<keyword evidence="2" id="KW-0175">Coiled coil</keyword>
<keyword evidence="3" id="KW-0812">Transmembrane</keyword>
<feature type="domain" description="YknX-like C-terminal permuted SH3-like" evidence="6">
    <location>
        <begin position="319"/>
        <end position="387"/>
    </location>
</feature>
<evidence type="ECO:0000313" key="7">
    <source>
        <dbReference type="EMBL" id="MCR0985148.1"/>
    </source>
</evidence>
<feature type="domain" description="CusB-like beta-barrel" evidence="5">
    <location>
        <begin position="245"/>
        <end position="313"/>
    </location>
</feature>
<dbReference type="InterPro" id="IPR058637">
    <property type="entry name" value="YknX-like_C"/>
</dbReference>
<dbReference type="Pfam" id="PF25954">
    <property type="entry name" value="Beta-barrel_RND_2"/>
    <property type="match status" value="1"/>
</dbReference>
<evidence type="ECO:0000259" key="5">
    <source>
        <dbReference type="Pfam" id="PF25954"/>
    </source>
</evidence>
<dbReference type="Gene3D" id="2.40.420.20">
    <property type="match status" value="1"/>
</dbReference>
<feature type="coiled-coil region" evidence="2">
    <location>
        <begin position="138"/>
        <end position="165"/>
    </location>
</feature>
<keyword evidence="8" id="KW-1185">Reference proteome</keyword>
<dbReference type="SUPFAM" id="SSF111369">
    <property type="entry name" value="HlyD-like secretion proteins"/>
    <property type="match status" value="1"/>
</dbReference>
<dbReference type="EMBL" id="JANJOU010000029">
    <property type="protein sequence ID" value="MCR0985148.1"/>
    <property type="molecule type" value="Genomic_DNA"/>
</dbReference>
<evidence type="ECO:0000259" key="6">
    <source>
        <dbReference type="Pfam" id="PF25989"/>
    </source>
</evidence>
<reference evidence="7 8" key="1">
    <citation type="submission" date="2022-06" db="EMBL/GenBank/DDBJ databases">
        <title>Roseomonas CN29.</title>
        <authorList>
            <person name="Cheng Y."/>
            <person name="He X."/>
        </authorList>
    </citation>
    <scope>NUCLEOTIDE SEQUENCE [LARGE SCALE GENOMIC DNA]</scope>
    <source>
        <strain evidence="7 8">CN29</strain>
    </source>
</reference>
<dbReference type="InterPro" id="IPR058625">
    <property type="entry name" value="MdtA-like_BSH"/>
</dbReference>
<dbReference type="PANTHER" id="PTHR30469">
    <property type="entry name" value="MULTIDRUG RESISTANCE PROTEIN MDTA"/>
    <property type="match status" value="1"/>
</dbReference>
<dbReference type="Gene3D" id="2.40.30.170">
    <property type="match status" value="1"/>
</dbReference>
<name>A0ABT1XAM6_9PROT</name>
<dbReference type="InterPro" id="IPR058792">
    <property type="entry name" value="Beta-barrel_RND_2"/>
</dbReference>
<evidence type="ECO:0000256" key="1">
    <source>
        <dbReference type="ARBA" id="ARBA00009477"/>
    </source>
</evidence>
<dbReference type="Pfam" id="PF25989">
    <property type="entry name" value="YknX_C"/>
    <property type="match status" value="1"/>
</dbReference>
<dbReference type="PANTHER" id="PTHR30469:SF15">
    <property type="entry name" value="HLYD FAMILY OF SECRETION PROTEINS"/>
    <property type="match status" value="1"/>
</dbReference>
<dbReference type="Gene3D" id="2.40.50.100">
    <property type="match status" value="1"/>
</dbReference>
<accession>A0ABT1XAM6</accession>
<dbReference type="NCBIfam" id="TIGR01730">
    <property type="entry name" value="RND_mfp"/>
    <property type="match status" value="1"/>
</dbReference>
<comment type="similarity">
    <text evidence="1">Belongs to the membrane fusion protein (MFP) (TC 8.A.1) family.</text>
</comment>
<comment type="caution">
    <text evidence="7">The sequence shown here is derived from an EMBL/GenBank/DDBJ whole genome shotgun (WGS) entry which is preliminary data.</text>
</comment>
<organism evidence="7 8">
    <name type="scientific">Roseomonas populi</name>
    <dbReference type="NCBI Taxonomy" id="3121582"/>
    <lineage>
        <taxon>Bacteria</taxon>
        <taxon>Pseudomonadati</taxon>
        <taxon>Pseudomonadota</taxon>
        <taxon>Alphaproteobacteria</taxon>
        <taxon>Acetobacterales</taxon>
        <taxon>Roseomonadaceae</taxon>
        <taxon>Roseomonas</taxon>
    </lineage>
</organism>
<evidence type="ECO:0000259" key="4">
    <source>
        <dbReference type="Pfam" id="PF25917"/>
    </source>
</evidence>
<sequence>MPDHNLMNRETTITVTGRGAPARRGRLVFVALALLVLGGAVLMRGEISALLHRPMPAPAPVAAAEPPPALTVAVAAATPRPLARSVVGDGSIVPWQELVIGAEAGGLRVAEVALEEGDVVRAGQVLVRMDETLLRAILGQAEAAVAEAQAALRNARQDLTRAADLSRTGNAPRQTLELREAAALQAEARLASAVARREEVAARLAQARIVAPANGIVSRRTVLPGNVTSAGQEMIRLIRDSRIELDARVPELELAAVQPGQPVRVFHGDRVVTGTVRAVAPTVLADARLGVVHVALPPESGLRPGMFARAEIQPGDAPGLTVPQSALLFREGRPAVLVLAEDRVALRPITTGRRGEGVVEVTSGLAEGERVVVTGAGFLSDGDRVRVAGQ</sequence>